<dbReference type="OrthoDB" id="2421187at2759"/>
<name>A0A9N9A7G1_9GLOM</name>
<gene>
    <name evidence="2" type="ORF">ALEPTO_LOCUS4437</name>
</gene>
<protein>
    <submittedName>
        <fullName evidence="2">7491_t:CDS:1</fullName>
    </submittedName>
</protein>
<reference evidence="2" key="1">
    <citation type="submission" date="2021-06" db="EMBL/GenBank/DDBJ databases">
        <authorList>
            <person name="Kallberg Y."/>
            <person name="Tangrot J."/>
            <person name="Rosling A."/>
        </authorList>
    </citation>
    <scope>NUCLEOTIDE SEQUENCE</scope>
    <source>
        <strain evidence="2">FL130A</strain>
    </source>
</reference>
<dbReference type="AlphaFoldDB" id="A0A9N9A7G1"/>
<sequence>MQTKLSVTFLLIVIFTIFLLASTQADDFKPPTIAGTYKYNISEPKSGEVYNSSQKNITLDYTFDKQYPNEIFILAIYLLTDKNETIKTLVEKANTTEGNHSYTEAFPDQLPNGAYIVRYNETKNTGIYWSTAYYITDIPINKTS</sequence>
<keyword evidence="1" id="KW-0732">Signal</keyword>
<dbReference type="Proteomes" id="UP000789508">
    <property type="component" value="Unassembled WGS sequence"/>
</dbReference>
<evidence type="ECO:0000256" key="1">
    <source>
        <dbReference type="SAM" id="SignalP"/>
    </source>
</evidence>
<feature type="chain" id="PRO_5040290972" evidence="1">
    <location>
        <begin position="26"/>
        <end position="144"/>
    </location>
</feature>
<organism evidence="2 3">
    <name type="scientific">Ambispora leptoticha</name>
    <dbReference type="NCBI Taxonomy" id="144679"/>
    <lineage>
        <taxon>Eukaryota</taxon>
        <taxon>Fungi</taxon>
        <taxon>Fungi incertae sedis</taxon>
        <taxon>Mucoromycota</taxon>
        <taxon>Glomeromycotina</taxon>
        <taxon>Glomeromycetes</taxon>
        <taxon>Archaeosporales</taxon>
        <taxon>Ambisporaceae</taxon>
        <taxon>Ambispora</taxon>
    </lineage>
</organism>
<evidence type="ECO:0000313" key="3">
    <source>
        <dbReference type="Proteomes" id="UP000789508"/>
    </source>
</evidence>
<evidence type="ECO:0000313" key="2">
    <source>
        <dbReference type="EMBL" id="CAG8520454.1"/>
    </source>
</evidence>
<feature type="signal peptide" evidence="1">
    <location>
        <begin position="1"/>
        <end position="25"/>
    </location>
</feature>
<proteinExistence type="predicted"/>
<keyword evidence="3" id="KW-1185">Reference proteome</keyword>
<dbReference type="EMBL" id="CAJVPS010001018">
    <property type="protein sequence ID" value="CAG8520454.1"/>
    <property type="molecule type" value="Genomic_DNA"/>
</dbReference>
<comment type="caution">
    <text evidence="2">The sequence shown here is derived from an EMBL/GenBank/DDBJ whole genome shotgun (WGS) entry which is preliminary data.</text>
</comment>
<accession>A0A9N9A7G1</accession>